<sequence length="548" mass="53846">MNAAGVRGLSSSSTGRGPASGSSNGGHGGSSTSSGSGGGGGVSNGTSGAGGAFSSSSFGTSGSSTSGSSTSGSSSSSGSSSGSSGSSSSSGDGSPQRPIVLHIRQQGTVAGLGSAGGELMRRAGAALLVGASQAAARLNELTGYNVIERLKAKVDEADDGLAAARQELRAAKEQYEQRQAQHGDVQRQLMSLLQRKGSWAAADVERFAGLCREEHGLEGGVAAAKAAYGASAETLEGAHAALLRAIRERYAAETLWSDKIRRASTWWTAGLMALHLASFMSVYLVMEPIKAARLRDHVTGVLRAELSGLRSSVGQLQSTLESHVADFEEVEASARAAAGVAVAAAGTAVAGAAAAGLPVAASGSGRSTATQPQSAEAPAPAASALGPEMQALRQRLEGVEKRVGEVVGALTAHTAALQSQVQAATGRREGVPGPGADLQARHGAGSGSSSSSSSSGSSALAASEVGLEDVAAVDLEAAGKGAQAALRRWGRLGLRWGRALAAALRRAADTPEVATGAAAFAGAALGVGLALALLGATGSAGSGGAASR</sequence>
<evidence type="ECO:0000256" key="12">
    <source>
        <dbReference type="SAM" id="MobiDB-lite"/>
    </source>
</evidence>
<keyword evidence="6 13" id="KW-1133">Transmembrane helix</keyword>
<keyword evidence="9 13" id="KW-0472">Membrane</keyword>
<keyword evidence="8" id="KW-0496">Mitochondrion</keyword>
<dbReference type="Proteomes" id="UP000650467">
    <property type="component" value="Unassembled WGS sequence"/>
</dbReference>
<dbReference type="AlphaFoldDB" id="A0A836B2D3"/>
<evidence type="ECO:0000256" key="13">
    <source>
        <dbReference type="SAM" id="Phobius"/>
    </source>
</evidence>
<feature type="region of interest" description="Disordered" evidence="12">
    <location>
        <begin position="360"/>
        <end position="384"/>
    </location>
</feature>
<comment type="subcellular location">
    <subcellularLocation>
        <location evidence="1">Mitochondrion inner membrane</location>
    </subcellularLocation>
</comment>
<evidence type="ECO:0000313" key="14">
    <source>
        <dbReference type="EMBL" id="KAG2445522.1"/>
    </source>
</evidence>
<organism evidence="14 15">
    <name type="scientific">Chlamydomonas incerta</name>
    <dbReference type="NCBI Taxonomy" id="51695"/>
    <lineage>
        <taxon>Eukaryota</taxon>
        <taxon>Viridiplantae</taxon>
        <taxon>Chlorophyta</taxon>
        <taxon>core chlorophytes</taxon>
        <taxon>Chlorophyceae</taxon>
        <taxon>CS clade</taxon>
        <taxon>Chlamydomonadales</taxon>
        <taxon>Chlamydomonadaceae</taxon>
        <taxon>Chlamydomonas</taxon>
    </lineage>
</organism>
<feature type="transmembrane region" description="Helical" evidence="13">
    <location>
        <begin position="513"/>
        <end position="534"/>
    </location>
</feature>
<comment type="similarity">
    <text evidence="2">Belongs to the SHE9 family.</text>
</comment>
<feature type="region of interest" description="Disordered" evidence="12">
    <location>
        <begin position="1"/>
        <end position="97"/>
    </location>
</feature>
<dbReference type="GO" id="GO:0005743">
    <property type="term" value="C:mitochondrial inner membrane"/>
    <property type="evidence" value="ECO:0007669"/>
    <property type="project" value="UniProtKB-SubCell"/>
</dbReference>
<evidence type="ECO:0000256" key="9">
    <source>
        <dbReference type="ARBA" id="ARBA00023136"/>
    </source>
</evidence>
<keyword evidence="5" id="KW-0809">Transit peptide</keyword>
<dbReference type="InterPro" id="IPR008839">
    <property type="entry name" value="MDM33_fungi"/>
</dbReference>
<dbReference type="OrthoDB" id="5595506at2759"/>
<dbReference type="PANTHER" id="PTHR31961">
    <property type="entry name" value="SENSITIVE TO HIGH EXPRESSION PROTEIN 9, MITOCHONDRIAL"/>
    <property type="match status" value="1"/>
</dbReference>
<comment type="function">
    <text evidence="10">Required for the maintenance of the structure of the mitochondrial inner membrane. Involved in mitochondrial morphology. Causes growth arrest when highly overexpressed.</text>
</comment>
<proteinExistence type="inferred from homology"/>
<evidence type="ECO:0000256" key="1">
    <source>
        <dbReference type="ARBA" id="ARBA00004273"/>
    </source>
</evidence>
<evidence type="ECO:0000256" key="2">
    <source>
        <dbReference type="ARBA" id="ARBA00007472"/>
    </source>
</evidence>
<feature type="compositionally biased region" description="Low complexity" evidence="12">
    <location>
        <begin position="52"/>
        <end position="94"/>
    </location>
</feature>
<gene>
    <name evidence="14" type="ORF">HXX76_000137</name>
</gene>
<evidence type="ECO:0000256" key="7">
    <source>
        <dbReference type="ARBA" id="ARBA00023054"/>
    </source>
</evidence>
<keyword evidence="15" id="KW-1185">Reference proteome</keyword>
<evidence type="ECO:0000256" key="5">
    <source>
        <dbReference type="ARBA" id="ARBA00022946"/>
    </source>
</evidence>
<feature type="coiled-coil region" evidence="11">
    <location>
        <begin position="147"/>
        <end position="188"/>
    </location>
</feature>
<evidence type="ECO:0000256" key="8">
    <source>
        <dbReference type="ARBA" id="ARBA00023128"/>
    </source>
</evidence>
<evidence type="ECO:0000313" key="15">
    <source>
        <dbReference type="Proteomes" id="UP000650467"/>
    </source>
</evidence>
<evidence type="ECO:0000256" key="6">
    <source>
        <dbReference type="ARBA" id="ARBA00022989"/>
    </source>
</evidence>
<protein>
    <recommendedName>
        <fullName evidence="16">Sensitive to high expression protein 9, mitochondrial</fullName>
    </recommendedName>
</protein>
<evidence type="ECO:0000256" key="3">
    <source>
        <dbReference type="ARBA" id="ARBA00022692"/>
    </source>
</evidence>
<evidence type="ECO:0000256" key="4">
    <source>
        <dbReference type="ARBA" id="ARBA00022792"/>
    </source>
</evidence>
<evidence type="ECO:0008006" key="16">
    <source>
        <dbReference type="Google" id="ProtNLM"/>
    </source>
</evidence>
<dbReference type="PANTHER" id="PTHR31961:SF3">
    <property type="entry name" value="SENSITIVE TO HIGH EXPRESSION PROTEIN 9, MITOCHONDRIAL"/>
    <property type="match status" value="1"/>
</dbReference>
<dbReference type="Pfam" id="PF05546">
    <property type="entry name" value="She9_MDM33"/>
    <property type="match status" value="1"/>
</dbReference>
<evidence type="ECO:0000256" key="11">
    <source>
        <dbReference type="SAM" id="Coils"/>
    </source>
</evidence>
<evidence type="ECO:0000256" key="10">
    <source>
        <dbReference type="ARBA" id="ARBA00024807"/>
    </source>
</evidence>
<keyword evidence="7 11" id="KW-0175">Coiled coil</keyword>
<dbReference type="EMBL" id="JAEHOC010000001">
    <property type="protein sequence ID" value="KAG2445522.1"/>
    <property type="molecule type" value="Genomic_DNA"/>
</dbReference>
<accession>A0A836B2D3</accession>
<name>A0A836B2D3_CHLIN</name>
<feature type="compositionally biased region" description="Gly residues" evidence="12">
    <location>
        <begin position="23"/>
        <end position="51"/>
    </location>
</feature>
<keyword evidence="4" id="KW-0999">Mitochondrion inner membrane</keyword>
<keyword evidence="3 13" id="KW-0812">Transmembrane</keyword>
<comment type="caution">
    <text evidence="14">The sequence shown here is derived from an EMBL/GenBank/DDBJ whole genome shotgun (WGS) entry which is preliminary data.</text>
</comment>
<feature type="compositionally biased region" description="Low complexity" evidence="12">
    <location>
        <begin position="447"/>
        <end position="457"/>
    </location>
</feature>
<feature type="transmembrane region" description="Helical" evidence="13">
    <location>
        <begin position="266"/>
        <end position="286"/>
    </location>
</feature>
<reference evidence="14" key="1">
    <citation type="journal article" date="2020" name="bioRxiv">
        <title>Comparative genomics of Chlamydomonas.</title>
        <authorList>
            <person name="Craig R.J."/>
            <person name="Hasan A.R."/>
            <person name="Ness R.W."/>
            <person name="Keightley P.D."/>
        </authorList>
    </citation>
    <scope>NUCLEOTIDE SEQUENCE</scope>
    <source>
        <strain evidence="14">SAG 7.73</strain>
    </source>
</reference>
<feature type="region of interest" description="Disordered" evidence="12">
    <location>
        <begin position="420"/>
        <end position="457"/>
    </location>
</feature>